<feature type="domain" description="DUF3347" evidence="2">
    <location>
        <begin position="140"/>
        <end position="228"/>
    </location>
</feature>
<evidence type="ECO:0000259" key="2">
    <source>
        <dbReference type="Pfam" id="PF11827"/>
    </source>
</evidence>
<dbReference type="InterPro" id="IPR021782">
    <property type="entry name" value="DUF3347"/>
</dbReference>
<dbReference type="PROSITE" id="PS51257">
    <property type="entry name" value="PROKAR_LIPOPROTEIN"/>
    <property type="match status" value="1"/>
</dbReference>
<sequence>MKNSLKIFMVAFSMLSFIACDAQIKNAKTATVKISGNCGMCKSTIEKAGNLKKVANVDWNKETKTAEITFDSKKTNQDEILKRIALAGYDNEKFLAPNDVYDNLHGCCQYNRESKEVVKEEKHHSEEKTMQQEDGKLTTVFEKYFILKDALVMSDVSKSTTISNELIAAINAVDMKVLANDVHMVWMKKRNAIEETTKAISSSKDIDNQRKQFITLSNDIYDIIKVSKFQSPIYIQHCPMANNGKGANWLSKESTVKNPYYGSKMLSCGKVVETIK</sequence>
<protein>
    <submittedName>
        <fullName evidence="3">DUF3347 domain-containing protein</fullName>
    </submittedName>
</protein>
<dbReference type="InterPro" id="IPR036163">
    <property type="entry name" value="HMA_dom_sf"/>
</dbReference>
<reference evidence="3" key="1">
    <citation type="submission" date="2021-12" db="EMBL/GenBank/DDBJ databases">
        <authorList>
            <person name="Cha I.-T."/>
            <person name="Lee K.-E."/>
            <person name="Park S.-J."/>
        </authorList>
    </citation>
    <scope>NUCLEOTIDE SEQUENCE</scope>
    <source>
        <strain evidence="3">YSM-43</strain>
    </source>
</reference>
<dbReference type="RefSeq" id="WP_246916315.1">
    <property type="nucleotide sequence ID" value="NZ_CP090145.1"/>
</dbReference>
<evidence type="ECO:0000256" key="1">
    <source>
        <dbReference type="SAM" id="SignalP"/>
    </source>
</evidence>
<organism evidence="3 4">
    <name type="scientific">Flavobacterium sediminilitoris</name>
    <dbReference type="NCBI Taxonomy" id="2024526"/>
    <lineage>
        <taxon>Bacteria</taxon>
        <taxon>Pseudomonadati</taxon>
        <taxon>Bacteroidota</taxon>
        <taxon>Flavobacteriia</taxon>
        <taxon>Flavobacteriales</taxon>
        <taxon>Flavobacteriaceae</taxon>
        <taxon>Flavobacterium</taxon>
    </lineage>
</organism>
<feature type="signal peptide" evidence="1">
    <location>
        <begin position="1"/>
        <end position="22"/>
    </location>
</feature>
<dbReference type="SUPFAM" id="SSF55008">
    <property type="entry name" value="HMA, heavy metal-associated domain"/>
    <property type="match status" value="1"/>
</dbReference>
<feature type="chain" id="PRO_5046643099" evidence="1">
    <location>
        <begin position="23"/>
        <end position="276"/>
    </location>
</feature>
<dbReference type="Pfam" id="PF11827">
    <property type="entry name" value="DUF3347"/>
    <property type="match status" value="1"/>
</dbReference>
<keyword evidence="1" id="KW-0732">Signal</keyword>
<name>A0ABY4HLS0_9FLAO</name>
<keyword evidence="4" id="KW-1185">Reference proteome</keyword>
<proteinExistence type="predicted"/>
<reference evidence="3" key="2">
    <citation type="submission" date="2022-04" db="EMBL/GenBank/DDBJ databases">
        <title>Complete Genome Sequence of Flavobacterium sediminilitoris YSM-43, Isolated from a Tidal Sediment.</title>
        <authorList>
            <person name="Lee P.A."/>
        </authorList>
    </citation>
    <scope>NUCLEOTIDE SEQUENCE</scope>
    <source>
        <strain evidence="3">YSM-43</strain>
    </source>
</reference>
<dbReference type="Proteomes" id="UP000830454">
    <property type="component" value="Chromosome"/>
</dbReference>
<evidence type="ECO:0000313" key="4">
    <source>
        <dbReference type="Proteomes" id="UP000830454"/>
    </source>
</evidence>
<evidence type="ECO:0000313" key="3">
    <source>
        <dbReference type="EMBL" id="UOX33791.1"/>
    </source>
</evidence>
<dbReference type="EMBL" id="CP090145">
    <property type="protein sequence ID" value="UOX33791.1"/>
    <property type="molecule type" value="Genomic_DNA"/>
</dbReference>
<accession>A0ABY4HLS0</accession>
<dbReference type="Gene3D" id="3.30.70.100">
    <property type="match status" value="1"/>
</dbReference>
<gene>
    <name evidence="3" type="ORF">LXD69_17370</name>
</gene>